<dbReference type="PROSITE" id="PS50850">
    <property type="entry name" value="MFS"/>
    <property type="match status" value="1"/>
</dbReference>
<protein>
    <recommendedName>
        <fullName evidence="6">Major facilitator superfamily (MFS) profile domain-containing protein</fullName>
    </recommendedName>
</protein>
<keyword evidence="3 5" id="KW-1133">Transmembrane helix</keyword>
<comment type="caution">
    <text evidence="7">The sequence shown here is derived from an EMBL/GenBank/DDBJ whole genome shotgun (WGS) entry which is preliminary data.</text>
</comment>
<feature type="transmembrane region" description="Helical" evidence="5">
    <location>
        <begin position="489"/>
        <end position="511"/>
    </location>
</feature>
<feature type="transmembrane region" description="Helical" evidence="5">
    <location>
        <begin position="428"/>
        <end position="449"/>
    </location>
</feature>
<feature type="transmembrane region" description="Helical" evidence="5">
    <location>
        <begin position="59"/>
        <end position="84"/>
    </location>
</feature>
<evidence type="ECO:0000256" key="4">
    <source>
        <dbReference type="ARBA" id="ARBA00023136"/>
    </source>
</evidence>
<sequence>MGNLESSPLSIKFLNFLWRTKISLELGDRKKGKKLKETKCDDFDDILEIIGSQGKFQKILLYGVLAPLTAAEPLFILNIIFMLFEPDHWCHVPGRDNLTDVETWKNLTIPMEVGPDGNSRYSQCLMYNSSGSSMQCQHGWEYDRTDYLETLPSFYNWVCDKSNFATDALTLAAAGNAIGCLFFGHAADKMGRRYVFFITLILNVIVRIISLFVAQSFNTFLALQFVIGTAFPVMYIAPCMIGAEISDKEYRAWIYSCTWMTWVFGMASLPLLAWLTRTWFFMGLVTSVPGILIFLYWFWVPESPRWLISRGRIQEAAVVIRRIAKVNGTSDKLSDQKLDSMLKTLVIQQDQCDRNVGVWTLFSSWRLAKNTILVTIAWAMNNLIYYGITLNATNLSGNQFVNFFILAIIEVPSGYFGGVLADKMGRRWTQVVFFMLCLVTCILAAIGSVHSHLHMLVIISIVIAKFAVTLTFLVVYMQAAEIFPTQLRTTGSGFASTVACATSIVAPYMIYLGKLNVSLPYMFLAVMSLAGMISSAFLPETLDQNLPETIEEAVKFGEGEKFWSFCPHSHKKENKEAKFTP</sequence>
<evidence type="ECO:0000256" key="5">
    <source>
        <dbReference type="SAM" id="Phobius"/>
    </source>
</evidence>
<dbReference type="EMBL" id="CAJVCH010570260">
    <property type="protein sequence ID" value="CAG7834482.1"/>
    <property type="molecule type" value="Genomic_DNA"/>
</dbReference>
<dbReference type="PANTHER" id="PTHR24064">
    <property type="entry name" value="SOLUTE CARRIER FAMILY 22 MEMBER"/>
    <property type="match status" value="1"/>
</dbReference>
<feature type="transmembrane region" description="Helical" evidence="5">
    <location>
        <begin position="371"/>
        <end position="388"/>
    </location>
</feature>
<gene>
    <name evidence="7" type="ORF">AFUS01_LOCUS43986</name>
</gene>
<keyword evidence="4 5" id="KW-0472">Membrane</keyword>
<feature type="transmembrane region" description="Helical" evidence="5">
    <location>
        <begin position="194"/>
        <end position="214"/>
    </location>
</feature>
<feature type="transmembrane region" description="Helical" evidence="5">
    <location>
        <begin position="220"/>
        <end position="241"/>
    </location>
</feature>
<evidence type="ECO:0000256" key="3">
    <source>
        <dbReference type="ARBA" id="ARBA00022989"/>
    </source>
</evidence>
<evidence type="ECO:0000313" key="7">
    <source>
        <dbReference type="EMBL" id="CAG7834482.1"/>
    </source>
</evidence>
<evidence type="ECO:0000256" key="1">
    <source>
        <dbReference type="ARBA" id="ARBA00004141"/>
    </source>
</evidence>
<feature type="transmembrane region" description="Helical" evidence="5">
    <location>
        <begin position="253"/>
        <end position="273"/>
    </location>
</feature>
<dbReference type="Pfam" id="PF00083">
    <property type="entry name" value="Sugar_tr"/>
    <property type="match status" value="1"/>
</dbReference>
<accession>A0A8J2LEL9</accession>
<evidence type="ECO:0000256" key="2">
    <source>
        <dbReference type="ARBA" id="ARBA00022692"/>
    </source>
</evidence>
<dbReference type="AlphaFoldDB" id="A0A8J2LEL9"/>
<feature type="transmembrane region" description="Helical" evidence="5">
    <location>
        <begin position="168"/>
        <end position="187"/>
    </location>
</feature>
<name>A0A8J2LEL9_9HEXA</name>
<reference evidence="7" key="1">
    <citation type="submission" date="2021-06" db="EMBL/GenBank/DDBJ databases">
        <authorList>
            <person name="Hodson N. C."/>
            <person name="Mongue J. A."/>
            <person name="Jaron S. K."/>
        </authorList>
    </citation>
    <scope>NUCLEOTIDE SEQUENCE</scope>
</reference>
<feature type="domain" description="Major facilitator superfamily (MFS) profile" evidence="6">
    <location>
        <begin position="59"/>
        <end position="543"/>
    </location>
</feature>
<dbReference type="GO" id="GO:0022857">
    <property type="term" value="F:transmembrane transporter activity"/>
    <property type="evidence" value="ECO:0007669"/>
    <property type="project" value="InterPro"/>
</dbReference>
<evidence type="ECO:0000313" key="8">
    <source>
        <dbReference type="Proteomes" id="UP000708208"/>
    </source>
</evidence>
<organism evidence="7 8">
    <name type="scientific">Allacma fusca</name>
    <dbReference type="NCBI Taxonomy" id="39272"/>
    <lineage>
        <taxon>Eukaryota</taxon>
        <taxon>Metazoa</taxon>
        <taxon>Ecdysozoa</taxon>
        <taxon>Arthropoda</taxon>
        <taxon>Hexapoda</taxon>
        <taxon>Collembola</taxon>
        <taxon>Symphypleona</taxon>
        <taxon>Sminthuridae</taxon>
        <taxon>Allacma</taxon>
    </lineage>
</organism>
<dbReference type="InterPro" id="IPR005828">
    <property type="entry name" value="MFS_sugar_transport-like"/>
</dbReference>
<keyword evidence="8" id="KW-1185">Reference proteome</keyword>
<feature type="transmembrane region" description="Helical" evidence="5">
    <location>
        <begin position="517"/>
        <end position="538"/>
    </location>
</feature>
<dbReference type="GO" id="GO:0016020">
    <property type="term" value="C:membrane"/>
    <property type="evidence" value="ECO:0007669"/>
    <property type="project" value="UniProtKB-SubCell"/>
</dbReference>
<feature type="transmembrane region" description="Helical" evidence="5">
    <location>
        <begin position="279"/>
        <end position="300"/>
    </location>
</feature>
<dbReference type="InterPro" id="IPR020846">
    <property type="entry name" value="MFS_dom"/>
</dbReference>
<dbReference type="CDD" id="cd17317">
    <property type="entry name" value="MFS_SLC22"/>
    <property type="match status" value="1"/>
</dbReference>
<proteinExistence type="predicted"/>
<evidence type="ECO:0000259" key="6">
    <source>
        <dbReference type="PROSITE" id="PS50850"/>
    </source>
</evidence>
<comment type="subcellular location">
    <subcellularLocation>
        <location evidence="1">Membrane</location>
        <topology evidence="1">Multi-pass membrane protein</topology>
    </subcellularLocation>
</comment>
<dbReference type="OrthoDB" id="5296287at2759"/>
<dbReference type="Proteomes" id="UP000708208">
    <property type="component" value="Unassembled WGS sequence"/>
</dbReference>
<feature type="transmembrane region" description="Helical" evidence="5">
    <location>
        <begin position="455"/>
        <end position="477"/>
    </location>
</feature>
<feature type="transmembrane region" description="Helical" evidence="5">
    <location>
        <begin position="400"/>
        <end position="421"/>
    </location>
</feature>
<keyword evidence="2 5" id="KW-0812">Transmembrane</keyword>